<evidence type="ECO:0008006" key="3">
    <source>
        <dbReference type="Google" id="ProtNLM"/>
    </source>
</evidence>
<dbReference type="Proteomes" id="UP000224854">
    <property type="component" value="Unassembled WGS sequence"/>
</dbReference>
<dbReference type="AlphaFoldDB" id="A0A2C5YL76"/>
<accession>A0A2C5YL76</accession>
<comment type="caution">
    <text evidence="1">The sequence shown here is derived from an EMBL/GenBank/DDBJ whole genome shotgun (WGS) entry which is preliminary data.</text>
</comment>
<proteinExistence type="predicted"/>
<gene>
    <name evidence="1" type="ORF">CDD82_892</name>
</gene>
<protein>
    <recommendedName>
        <fullName evidence="3">CsbD-like domain-containing protein</fullName>
    </recommendedName>
</protein>
<keyword evidence="2" id="KW-1185">Reference proteome</keyword>
<name>A0A2C5YL76_9HYPO</name>
<dbReference type="EMBL" id="NJEU01001234">
    <property type="protein sequence ID" value="PHH68042.1"/>
    <property type="molecule type" value="Genomic_DNA"/>
</dbReference>
<organism evidence="1 2">
    <name type="scientific">Ophiocordyceps australis</name>
    <dbReference type="NCBI Taxonomy" id="1399860"/>
    <lineage>
        <taxon>Eukaryota</taxon>
        <taxon>Fungi</taxon>
        <taxon>Dikarya</taxon>
        <taxon>Ascomycota</taxon>
        <taxon>Pezizomycotina</taxon>
        <taxon>Sordariomycetes</taxon>
        <taxon>Hypocreomycetidae</taxon>
        <taxon>Hypocreales</taxon>
        <taxon>Ophiocordycipitaceae</taxon>
        <taxon>Ophiocordyceps</taxon>
    </lineage>
</organism>
<sequence length="92" mass="9368">MSNNTEQPGLIAGHVQYAKGAAETAIGDISGSEAWKTSGEHDKNAAISAMQQAQDTRGAAQGYGRVEQVAGKALGCSGMEKEGAASKSDKAE</sequence>
<dbReference type="OrthoDB" id="9999611at2759"/>
<evidence type="ECO:0000313" key="2">
    <source>
        <dbReference type="Proteomes" id="UP000224854"/>
    </source>
</evidence>
<evidence type="ECO:0000313" key="1">
    <source>
        <dbReference type="EMBL" id="PHH68042.1"/>
    </source>
</evidence>
<reference evidence="1 2" key="1">
    <citation type="submission" date="2017-06" db="EMBL/GenBank/DDBJ databases">
        <title>Ant-infecting Ophiocordyceps genomes reveal a high diversity of potential behavioral manipulation genes and a possible major role for enterotoxins.</title>
        <authorList>
            <person name="De Bekker C."/>
            <person name="Evans H.C."/>
            <person name="Brachmann A."/>
            <person name="Hughes D.P."/>
        </authorList>
    </citation>
    <scope>NUCLEOTIDE SEQUENCE [LARGE SCALE GENOMIC DNA]</scope>
    <source>
        <strain evidence="1 2">1348a</strain>
    </source>
</reference>